<dbReference type="Proteomes" id="UP000228867">
    <property type="component" value="Unassembled WGS sequence"/>
</dbReference>
<name>A0A2H0NCL0_9BACT</name>
<protein>
    <submittedName>
        <fullName evidence="1">Uncharacterized protein</fullName>
    </submittedName>
</protein>
<gene>
    <name evidence="1" type="ORF">COV54_02330</name>
</gene>
<organism evidence="1 2">
    <name type="scientific">Candidatus Jorgensenbacteria bacterium CG11_big_fil_rev_8_21_14_0_20_38_23</name>
    <dbReference type="NCBI Taxonomy" id="1974594"/>
    <lineage>
        <taxon>Bacteria</taxon>
        <taxon>Candidatus Joergenseniibacteriota</taxon>
    </lineage>
</organism>
<dbReference type="EMBL" id="PCWR01000053">
    <property type="protein sequence ID" value="PIR06631.1"/>
    <property type="molecule type" value="Genomic_DNA"/>
</dbReference>
<proteinExistence type="predicted"/>
<reference evidence="1 2" key="1">
    <citation type="submission" date="2017-09" db="EMBL/GenBank/DDBJ databases">
        <title>Depth-based differentiation of microbial function through sediment-hosted aquifers and enrichment of novel symbionts in the deep terrestrial subsurface.</title>
        <authorList>
            <person name="Probst A.J."/>
            <person name="Ladd B."/>
            <person name="Jarett J.K."/>
            <person name="Geller-Mcgrath D.E."/>
            <person name="Sieber C.M."/>
            <person name="Emerson J.B."/>
            <person name="Anantharaman K."/>
            <person name="Thomas B.C."/>
            <person name="Malmstrom R."/>
            <person name="Stieglmeier M."/>
            <person name="Klingl A."/>
            <person name="Woyke T."/>
            <person name="Ryan C.M."/>
            <person name="Banfield J.F."/>
        </authorList>
    </citation>
    <scope>NUCLEOTIDE SEQUENCE [LARGE SCALE GENOMIC DNA]</scope>
    <source>
        <strain evidence="1">CG11_big_fil_rev_8_21_14_0_20_38_23</strain>
    </source>
</reference>
<accession>A0A2H0NCL0</accession>
<comment type="caution">
    <text evidence="1">The sequence shown here is derived from an EMBL/GenBank/DDBJ whole genome shotgun (WGS) entry which is preliminary data.</text>
</comment>
<evidence type="ECO:0000313" key="2">
    <source>
        <dbReference type="Proteomes" id="UP000228867"/>
    </source>
</evidence>
<evidence type="ECO:0000313" key="1">
    <source>
        <dbReference type="EMBL" id="PIR06631.1"/>
    </source>
</evidence>
<sequence>MVTITIPKNLIKNDDLIILPRKEYERLVDFWSNAESISKHTKKAVERGFQEIAKGEFLTSKQVKNALGL</sequence>
<dbReference type="AlphaFoldDB" id="A0A2H0NCL0"/>